<sequence length="194" mass="21978">MSPVTTHCVHSGFHFTDLFMAPDRYLIKIKKLRLFTGLIVAQLAGPALAAPDFITHWTQGNEVRWQFSPLTYHYSEDPNHKRVVMIGLERQHADASIDGAAFFTNSFGQPTLYIYPWGHTYQPMDGAKQLSLKWTAGFLYGYRAPYEDKVPLNFRGLSLALIPAVVYELNDGWRGQVNILGTAGLMFELSKPFH</sequence>
<name>A0A1J5P141_9ZZZZ</name>
<dbReference type="AlphaFoldDB" id="A0A1J5P141"/>
<gene>
    <name evidence="1" type="ORF">GALL_536350</name>
</gene>
<accession>A0A1J5P141</accession>
<protein>
    <recommendedName>
        <fullName evidence="2">Sn-glycerol-3-phosphate transporter</fullName>
    </recommendedName>
</protein>
<dbReference type="EMBL" id="MLJW01007816">
    <property type="protein sequence ID" value="OIQ64814.1"/>
    <property type="molecule type" value="Genomic_DNA"/>
</dbReference>
<comment type="caution">
    <text evidence="1">The sequence shown here is derived from an EMBL/GenBank/DDBJ whole genome shotgun (WGS) entry which is preliminary data.</text>
</comment>
<evidence type="ECO:0008006" key="2">
    <source>
        <dbReference type="Google" id="ProtNLM"/>
    </source>
</evidence>
<evidence type="ECO:0000313" key="1">
    <source>
        <dbReference type="EMBL" id="OIQ64814.1"/>
    </source>
</evidence>
<organism evidence="1">
    <name type="scientific">mine drainage metagenome</name>
    <dbReference type="NCBI Taxonomy" id="410659"/>
    <lineage>
        <taxon>unclassified sequences</taxon>
        <taxon>metagenomes</taxon>
        <taxon>ecological metagenomes</taxon>
    </lineage>
</organism>
<proteinExistence type="predicted"/>
<reference evidence="1" key="1">
    <citation type="submission" date="2016-10" db="EMBL/GenBank/DDBJ databases">
        <title>Sequence of Gallionella enrichment culture.</title>
        <authorList>
            <person name="Poehlein A."/>
            <person name="Muehling M."/>
            <person name="Daniel R."/>
        </authorList>
    </citation>
    <scope>NUCLEOTIDE SEQUENCE</scope>
</reference>